<evidence type="ECO:0000313" key="1">
    <source>
        <dbReference type="EMBL" id="NME72978.1"/>
    </source>
</evidence>
<dbReference type="AlphaFoldDB" id="A0A7X9S238"/>
<sequence>MKNKYLKFYELAVEFLNKTDCITEEIAKSGSDEKINLLEKRLGFKLPERVYHALKIWGGNGLRYYKNGSFYQFFLIEEAIEVLENIPEIRSKYILSNLPEIKCILPLKWYSPYDEGEFIFMNCDNNEADIYKIKGLFVDEDDYGNPISLDEEEEPGVDPSEYEVQFSGPENHHEMHMRRGIKEGFINGIKFKGKEEYNYINFESFEEITWAKFYQFYIDQNKYNLDKEWDDNFVQKMYEIEQQTGEILGIEAYEIAYIKYLIEEKGVPPIPHIYDPYSDPKAVI</sequence>
<comment type="caution">
    <text evidence="1">The sequence shown here is derived from an EMBL/GenBank/DDBJ whole genome shotgun (WGS) entry which is preliminary data.</text>
</comment>
<protein>
    <submittedName>
        <fullName evidence="1">Uncharacterized protein</fullName>
    </submittedName>
</protein>
<dbReference type="Proteomes" id="UP000576082">
    <property type="component" value="Unassembled WGS sequence"/>
</dbReference>
<accession>A0A7X9S238</accession>
<evidence type="ECO:0000313" key="2">
    <source>
        <dbReference type="Proteomes" id="UP000576082"/>
    </source>
</evidence>
<dbReference type="RefSeq" id="WP_169661130.1">
    <property type="nucleotide sequence ID" value="NZ_JABANE010000272.1"/>
</dbReference>
<organism evidence="1 2">
    <name type="scientific">Flammeovirga aprica JL-4</name>
    <dbReference type="NCBI Taxonomy" id="694437"/>
    <lineage>
        <taxon>Bacteria</taxon>
        <taxon>Pseudomonadati</taxon>
        <taxon>Bacteroidota</taxon>
        <taxon>Cytophagia</taxon>
        <taxon>Cytophagales</taxon>
        <taxon>Flammeovirgaceae</taxon>
        <taxon>Flammeovirga</taxon>
    </lineage>
</organism>
<name>A0A7X9S238_9BACT</name>
<proteinExistence type="predicted"/>
<reference evidence="1 2" key="1">
    <citation type="submission" date="2020-04" db="EMBL/GenBank/DDBJ databases">
        <title>Flammeovirga sp. SR4, a novel species isolated from seawater.</title>
        <authorList>
            <person name="Wang X."/>
        </authorList>
    </citation>
    <scope>NUCLEOTIDE SEQUENCE [LARGE SCALE GENOMIC DNA]</scope>
    <source>
        <strain evidence="1 2">ATCC 23126</strain>
    </source>
</reference>
<gene>
    <name evidence="1" type="ORF">HHU12_33795</name>
</gene>
<keyword evidence="2" id="KW-1185">Reference proteome</keyword>
<dbReference type="EMBL" id="JABANE010000272">
    <property type="protein sequence ID" value="NME72978.1"/>
    <property type="molecule type" value="Genomic_DNA"/>
</dbReference>